<dbReference type="EMBL" id="KZ107844">
    <property type="protein sequence ID" value="OSS49119.1"/>
    <property type="molecule type" value="Genomic_DNA"/>
</dbReference>
<organism evidence="3 4">
    <name type="scientific">Epicoccum nigrum</name>
    <name type="common">Soil fungus</name>
    <name type="synonym">Epicoccum purpurascens</name>
    <dbReference type="NCBI Taxonomy" id="105696"/>
    <lineage>
        <taxon>Eukaryota</taxon>
        <taxon>Fungi</taxon>
        <taxon>Dikarya</taxon>
        <taxon>Ascomycota</taxon>
        <taxon>Pezizomycotina</taxon>
        <taxon>Dothideomycetes</taxon>
        <taxon>Pleosporomycetidae</taxon>
        <taxon>Pleosporales</taxon>
        <taxon>Pleosporineae</taxon>
        <taxon>Didymellaceae</taxon>
        <taxon>Epicoccum</taxon>
    </lineage>
</organism>
<protein>
    <recommendedName>
        <fullName evidence="2">BTB domain-containing protein</fullName>
    </recommendedName>
</protein>
<dbReference type="OMA" id="DEMYGVY"/>
<proteinExistence type="predicted"/>
<reference evidence="3 4" key="1">
    <citation type="journal article" date="2017" name="Genome Announc.">
        <title>Genome sequence of the saprophytic ascomycete Epicoccum nigrum ICMP 19927 strain isolated from New Zealand.</title>
        <authorList>
            <person name="Fokin M."/>
            <person name="Fleetwood D."/>
            <person name="Weir B.S."/>
            <person name="Villas-Boas S.G."/>
        </authorList>
    </citation>
    <scope>NUCLEOTIDE SEQUENCE [LARGE SCALE GENOMIC DNA]</scope>
    <source>
        <strain evidence="3 4">ICMP 19927</strain>
    </source>
</reference>
<dbReference type="Gene3D" id="3.30.710.10">
    <property type="entry name" value="Potassium Channel Kv1.1, Chain A"/>
    <property type="match status" value="1"/>
</dbReference>
<dbReference type="CDD" id="cd18186">
    <property type="entry name" value="BTB_POZ_ZBTB_KLHL-like"/>
    <property type="match status" value="1"/>
</dbReference>
<dbReference type="STRING" id="105696.A0A1Y2M012"/>
<gene>
    <name evidence="3" type="ORF">B5807_05352</name>
</gene>
<dbReference type="PROSITE" id="PS50097">
    <property type="entry name" value="BTB"/>
    <property type="match status" value="1"/>
</dbReference>
<dbReference type="AlphaFoldDB" id="A0A1Y2M012"/>
<dbReference type="InParanoid" id="A0A1Y2M012"/>
<evidence type="ECO:0000313" key="3">
    <source>
        <dbReference type="EMBL" id="OSS49119.1"/>
    </source>
</evidence>
<feature type="region of interest" description="Disordered" evidence="1">
    <location>
        <begin position="366"/>
        <end position="394"/>
    </location>
</feature>
<feature type="domain" description="BTB" evidence="2">
    <location>
        <begin position="179"/>
        <end position="237"/>
    </location>
</feature>
<accession>A0A1Y2M012</accession>
<name>A0A1Y2M012_EPING</name>
<sequence>MFVTSDGEEHESVSWYPEELVLGKDLTVKDHTTIFVDRATHEFGFVTYPGDDPDGVAVVEQFPDTGEPAFFTAKDALAACWHSKSRKVTLLLLQQTQVSLRFTTSLEARAFLDAFEDAAATANNMSFTTYEHHSLNKFMEKSFDMVKEQIAGRIFQPWVNAHHEPSSEWPSLRKSGAWSDFTIVAGERSFAVHRVKLCEESEYFRAICEGNFVESNSRSVKLPESAQIIDVLLDEMYGVYNSTTGSLFTGFVLRSETEKERLLNDLLNLFIAADKYALEKLKTKVARAIIDRMQFVEDTLTLVDLGVSIFDEQFPQVDRGLRKAITRLLCVDRMSAIMDNQTAWKEYTENKALLRAVHLMKFNPGKAESRAADETEQCATPPETPTGVKRKRTS</sequence>
<dbReference type="InterPro" id="IPR000210">
    <property type="entry name" value="BTB/POZ_dom"/>
</dbReference>
<dbReference type="InterPro" id="IPR011333">
    <property type="entry name" value="SKP1/BTB/POZ_sf"/>
</dbReference>
<dbReference type="SUPFAM" id="SSF54695">
    <property type="entry name" value="POZ domain"/>
    <property type="match status" value="1"/>
</dbReference>
<evidence type="ECO:0000256" key="1">
    <source>
        <dbReference type="SAM" id="MobiDB-lite"/>
    </source>
</evidence>
<dbReference type="SMART" id="SM00225">
    <property type="entry name" value="BTB"/>
    <property type="match status" value="1"/>
</dbReference>
<evidence type="ECO:0000259" key="2">
    <source>
        <dbReference type="PROSITE" id="PS50097"/>
    </source>
</evidence>
<evidence type="ECO:0000313" key="4">
    <source>
        <dbReference type="Proteomes" id="UP000193240"/>
    </source>
</evidence>
<dbReference type="Pfam" id="PF00651">
    <property type="entry name" value="BTB"/>
    <property type="match status" value="1"/>
</dbReference>
<dbReference type="Proteomes" id="UP000193240">
    <property type="component" value="Unassembled WGS sequence"/>
</dbReference>
<keyword evidence="4" id="KW-1185">Reference proteome</keyword>
<dbReference type="PANTHER" id="PTHR47843">
    <property type="entry name" value="BTB DOMAIN-CONTAINING PROTEIN-RELATED"/>
    <property type="match status" value="1"/>
</dbReference>